<dbReference type="InterPro" id="IPR001810">
    <property type="entry name" value="F-box_dom"/>
</dbReference>
<gene>
    <name evidence="2" type="ORF">B0T25DRAFT_570373</name>
</gene>
<dbReference type="Proteomes" id="UP001275084">
    <property type="component" value="Unassembled WGS sequence"/>
</dbReference>
<name>A0AAJ0HF89_9PEZI</name>
<reference evidence="2" key="2">
    <citation type="submission" date="2023-06" db="EMBL/GenBank/DDBJ databases">
        <authorList>
            <consortium name="Lawrence Berkeley National Laboratory"/>
            <person name="Haridas S."/>
            <person name="Hensen N."/>
            <person name="Bonometti L."/>
            <person name="Westerberg I."/>
            <person name="Brannstrom I.O."/>
            <person name="Guillou S."/>
            <person name="Cros-Aarteil S."/>
            <person name="Calhoun S."/>
            <person name="Kuo A."/>
            <person name="Mondo S."/>
            <person name="Pangilinan J."/>
            <person name="Riley R."/>
            <person name="Labutti K."/>
            <person name="Andreopoulos B."/>
            <person name="Lipzen A."/>
            <person name="Chen C."/>
            <person name="Yanf M."/>
            <person name="Daum C."/>
            <person name="Ng V."/>
            <person name="Clum A."/>
            <person name="Steindorff A."/>
            <person name="Ohm R."/>
            <person name="Martin F."/>
            <person name="Silar P."/>
            <person name="Natvig D."/>
            <person name="Lalanne C."/>
            <person name="Gautier V."/>
            <person name="Ament-Velasquez S.L."/>
            <person name="Kruys A."/>
            <person name="Hutchinson M.I."/>
            <person name="Powell A.J."/>
            <person name="Barry K."/>
            <person name="Miller A.N."/>
            <person name="Grigoriev I.V."/>
            <person name="Debuchy R."/>
            <person name="Gladieux P."/>
            <person name="Thoren M.H."/>
            <person name="Johannesson H."/>
        </authorList>
    </citation>
    <scope>NUCLEOTIDE SEQUENCE</scope>
    <source>
        <strain evidence="2">CBS 955.72</strain>
    </source>
</reference>
<comment type="caution">
    <text evidence="2">The sequence shown here is derived from an EMBL/GenBank/DDBJ whole genome shotgun (WGS) entry which is preliminary data.</text>
</comment>
<feature type="domain" description="F-box" evidence="1">
    <location>
        <begin position="1"/>
        <end position="46"/>
    </location>
</feature>
<sequence>MTTLDSLPTEIINSIFELAPLADKCRLRLSCRRIGAIGDHHVMRELEFILWDRDFQRLPVIASHPEVRAAYLRYVLAGKKQQDIFAQREGEIIWFDRQGNAPDEMRDQAADCCGLLGKGVLRSVLASMPNLTYLRLRFDENALSHGEFPAPARFGDVVHQDQKWPRLRELRFGGIEADRQELVDFLVRHGVSLTVVKMDFLRLANTSWTHFLPQLRKELDCGKTKVIFDNHIMGISEGGLNTKKQWDVRPYKREIYCYLKYADDRHFHCPLQSNNTDVERWAPGN</sequence>
<evidence type="ECO:0000313" key="2">
    <source>
        <dbReference type="EMBL" id="KAK3349767.1"/>
    </source>
</evidence>
<evidence type="ECO:0000313" key="3">
    <source>
        <dbReference type="Proteomes" id="UP001275084"/>
    </source>
</evidence>
<dbReference type="AlphaFoldDB" id="A0AAJ0HF89"/>
<dbReference type="PROSITE" id="PS50181">
    <property type="entry name" value="FBOX"/>
    <property type="match status" value="1"/>
</dbReference>
<evidence type="ECO:0000259" key="1">
    <source>
        <dbReference type="PROSITE" id="PS50181"/>
    </source>
</evidence>
<reference evidence="2" key="1">
    <citation type="journal article" date="2023" name="Mol. Phylogenet. Evol.">
        <title>Genome-scale phylogeny and comparative genomics of the fungal order Sordariales.</title>
        <authorList>
            <person name="Hensen N."/>
            <person name="Bonometti L."/>
            <person name="Westerberg I."/>
            <person name="Brannstrom I.O."/>
            <person name="Guillou S."/>
            <person name="Cros-Aarteil S."/>
            <person name="Calhoun S."/>
            <person name="Haridas S."/>
            <person name="Kuo A."/>
            <person name="Mondo S."/>
            <person name="Pangilinan J."/>
            <person name="Riley R."/>
            <person name="LaButti K."/>
            <person name="Andreopoulos B."/>
            <person name="Lipzen A."/>
            <person name="Chen C."/>
            <person name="Yan M."/>
            <person name="Daum C."/>
            <person name="Ng V."/>
            <person name="Clum A."/>
            <person name="Steindorff A."/>
            <person name="Ohm R.A."/>
            <person name="Martin F."/>
            <person name="Silar P."/>
            <person name="Natvig D.O."/>
            <person name="Lalanne C."/>
            <person name="Gautier V."/>
            <person name="Ament-Velasquez S.L."/>
            <person name="Kruys A."/>
            <person name="Hutchinson M.I."/>
            <person name="Powell A.J."/>
            <person name="Barry K."/>
            <person name="Miller A.N."/>
            <person name="Grigoriev I.V."/>
            <person name="Debuchy R."/>
            <person name="Gladieux P."/>
            <person name="Hiltunen Thoren M."/>
            <person name="Johannesson H."/>
        </authorList>
    </citation>
    <scope>NUCLEOTIDE SEQUENCE</scope>
    <source>
        <strain evidence="2">CBS 955.72</strain>
    </source>
</reference>
<proteinExistence type="predicted"/>
<keyword evidence="3" id="KW-1185">Reference proteome</keyword>
<dbReference type="Pfam" id="PF00646">
    <property type="entry name" value="F-box"/>
    <property type="match status" value="1"/>
</dbReference>
<protein>
    <recommendedName>
        <fullName evidence="1">F-box domain-containing protein</fullName>
    </recommendedName>
</protein>
<accession>A0AAJ0HF89</accession>
<dbReference type="CDD" id="cd09917">
    <property type="entry name" value="F-box_SF"/>
    <property type="match status" value="1"/>
</dbReference>
<organism evidence="2 3">
    <name type="scientific">Lasiosphaeria hispida</name>
    <dbReference type="NCBI Taxonomy" id="260671"/>
    <lineage>
        <taxon>Eukaryota</taxon>
        <taxon>Fungi</taxon>
        <taxon>Dikarya</taxon>
        <taxon>Ascomycota</taxon>
        <taxon>Pezizomycotina</taxon>
        <taxon>Sordariomycetes</taxon>
        <taxon>Sordariomycetidae</taxon>
        <taxon>Sordariales</taxon>
        <taxon>Lasiosphaeriaceae</taxon>
        <taxon>Lasiosphaeria</taxon>
    </lineage>
</organism>
<dbReference type="EMBL" id="JAUIQD010000005">
    <property type="protein sequence ID" value="KAK3349767.1"/>
    <property type="molecule type" value="Genomic_DNA"/>
</dbReference>